<dbReference type="Gene3D" id="2.60.120.480">
    <property type="entry name" value="Ureidoglycolate hydrolase"/>
    <property type="match status" value="1"/>
</dbReference>
<dbReference type="CDD" id="cd20298">
    <property type="entry name" value="cupin_UAH"/>
    <property type="match status" value="1"/>
</dbReference>
<reference evidence="6 7" key="1">
    <citation type="submission" date="2019-06" db="EMBL/GenBank/DDBJ databases">
        <title>Genome of Methylobacterium sp. 17Sr1-39.</title>
        <authorList>
            <person name="Seo T."/>
        </authorList>
    </citation>
    <scope>NUCLEOTIDE SEQUENCE [LARGE SCALE GENOMIC DNA]</scope>
    <source>
        <strain evidence="6 7">17Sr1-39</strain>
    </source>
</reference>
<proteinExistence type="predicted"/>
<dbReference type="InterPro" id="IPR007247">
    <property type="entry name" value="Ureidogly_lyase"/>
</dbReference>
<evidence type="ECO:0000313" key="7">
    <source>
        <dbReference type="Proteomes" id="UP000305267"/>
    </source>
</evidence>
<sequence>MRDAHPSDRADHPGGLRALRHAAHRPRRRPAAGPRQDRAAEIENGRPGAPLNLALIRSEPFAAALPLRRLERHPLSAQAFLPLAVGDYLVVVAPDAGGRPDEASLRAFRVPAGTGIVYRSGAWHAHMTTMAEPGTFAMLVHEDGSPGDCVFASIAPVTPEG</sequence>
<comment type="caution">
    <text evidence="6">The sequence shown here is derived from an EMBL/GenBank/DDBJ whole genome shotgun (WGS) entry which is preliminary data.</text>
</comment>
<keyword evidence="2" id="KW-0659">Purine metabolism</keyword>
<dbReference type="AlphaFoldDB" id="A0A5C4LIX5"/>
<evidence type="ECO:0000313" key="6">
    <source>
        <dbReference type="EMBL" id="TNC14264.1"/>
    </source>
</evidence>
<dbReference type="InterPro" id="IPR047233">
    <property type="entry name" value="UAH_cupin"/>
</dbReference>
<keyword evidence="6" id="KW-0378">Hydrolase</keyword>
<evidence type="ECO:0000256" key="3">
    <source>
        <dbReference type="ARBA" id="ARBA00023239"/>
    </source>
</evidence>
<dbReference type="Pfam" id="PF04115">
    <property type="entry name" value="Ureidogly_lyase"/>
    <property type="match status" value="1"/>
</dbReference>
<dbReference type="InterPro" id="IPR024060">
    <property type="entry name" value="Ureidoglycolate_lyase_dom_sf"/>
</dbReference>
<dbReference type="SUPFAM" id="SSF51182">
    <property type="entry name" value="RmlC-like cupins"/>
    <property type="match status" value="1"/>
</dbReference>
<dbReference type="PANTHER" id="PTHR21221">
    <property type="entry name" value="UREIDOGLYCOLATE HYDROLASE"/>
    <property type="match status" value="1"/>
</dbReference>
<feature type="region of interest" description="Disordered" evidence="5">
    <location>
        <begin position="1"/>
        <end position="46"/>
    </location>
</feature>
<feature type="compositionally biased region" description="Basic and acidic residues" evidence="5">
    <location>
        <begin position="35"/>
        <end position="44"/>
    </location>
</feature>
<accession>A0A5C4LIX5</accession>
<dbReference type="GO" id="GO:0006144">
    <property type="term" value="P:purine nucleobase metabolic process"/>
    <property type="evidence" value="ECO:0007669"/>
    <property type="project" value="UniProtKB-KW"/>
</dbReference>
<organism evidence="6 7">
    <name type="scientific">Methylobacterium terricola</name>
    <dbReference type="NCBI Taxonomy" id="2583531"/>
    <lineage>
        <taxon>Bacteria</taxon>
        <taxon>Pseudomonadati</taxon>
        <taxon>Pseudomonadota</taxon>
        <taxon>Alphaproteobacteria</taxon>
        <taxon>Hyphomicrobiales</taxon>
        <taxon>Methylobacteriaceae</taxon>
        <taxon>Methylobacterium</taxon>
    </lineage>
</organism>
<name>A0A5C4LIX5_9HYPH</name>
<feature type="compositionally biased region" description="Basic residues" evidence="5">
    <location>
        <begin position="18"/>
        <end position="30"/>
    </location>
</feature>
<evidence type="ECO:0000256" key="5">
    <source>
        <dbReference type="SAM" id="MobiDB-lite"/>
    </source>
</evidence>
<dbReference type="GO" id="GO:0000256">
    <property type="term" value="P:allantoin catabolic process"/>
    <property type="evidence" value="ECO:0007669"/>
    <property type="project" value="InterPro"/>
</dbReference>
<dbReference type="Proteomes" id="UP000305267">
    <property type="component" value="Unassembled WGS sequence"/>
</dbReference>
<comment type="subunit">
    <text evidence="1">Homodimer.</text>
</comment>
<dbReference type="InterPro" id="IPR011051">
    <property type="entry name" value="RmlC_Cupin_sf"/>
</dbReference>
<comment type="catalytic activity">
    <reaction evidence="4">
        <text>(S)-ureidoglycolate = urea + glyoxylate</text>
        <dbReference type="Rhea" id="RHEA:11304"/>
        <dbReference type="ChEBI" id="CHEBI:16199"/>
        <dbReference type="ChEBI" id="CHEBI:36655"/>
        <dbReference type="ChEBI" id="CHEBI:57296"/>
        <dbReference type="EC" id="4.3.2.3"/>
    </reaction>
</comment>
<dbReference type="EMBL" id="VDDA01000003">
    <property type="protein sequence ID" value="TNC14264.1"/>
    <property type="molecule type" value="Genomic_DNA"/>
</dbReference>
<keyword evidence="3" id="KW-0456">Lyase</keyword>
<dbReference type="OrthoDB" id="9804602at2"/>
<gene>
    <name evidence="6" type="ORF">FF100_08805</name>
</gene>
<protein>
    <submittedName>
        <fullName evidence="6">Ureidoglycolate hydrolase</fullName>
    </submittedName>
</protein>
<feature type="compositionally biased region" description="Basic and acidic residues" evidence="5">
    <location>
        <begin position="1"/>
        <end position="14"/>
    </location>
</feature>
<evidence type="ECO:0000256" key="2">
    <source>
        <dbReference type="ARBA" id="ARBA00022631"/>
    </source>
</evidence>
<dbReference type="PANTHER" id="PTHR21221:SF1">
    <property type="entry name" value="UREIDOGLYCOLATE LYASE"/>
    <property type="match status" value="1"/>
</dbReference>
<dbReference type="GO" id="GO:0050385">
    <property type="term" value="F:ureidoglycolate lyase activity"/>
    <property type="evidence" value="ECO:0007669"/>
    <property type="project" value="UniProtKB-EC"/>
</dbReference>
<dbReference type="GO" id="GO:0004848">
    <property type="term" value="F:ureidoglycolate hydrolase activity"/>
    <property type="evidence" value="ECO:0007669"/>
    <property type="project" value="InterPro"/>
</dbReference>
<keyword evidence="7" id="KW-1185">Reference proteome</keyword>
<evidence type="ECO:0000256" key="1">
    <source>
        <dbReference type="ARBA" id="ARBA00011738"/>
    </source>
</evidence>
<evidence type="ECO:0000256" key="4">
    <source>
        <dbReference type="ARBA" id="ARBA00047684"/>
    </source>
</evidence>